<evidence type="ECO:0000256" key="2">
    <source>
        <dbReference type="ARBA" id="ARBA00022475"/>
    </source>
</evidence>
<feature type="transmembrane region" description="Helical" evidence="7">
    <location>
        <begin position="85"/>
        <end position="105"/>
    </location>
</feature>
<dbReference type="Pfam" id="PF04093">
    <property type="entry name" value="MreD"/>
    <property type="match status" value="1"/>
</dbReference>
<keyword evidence="4" id="KW-0133">Cell shape</keyword>
<dbReference type="Gene3D" id="1.10.1760.20">
    <property type="match status" value="1"/>
</dbReference>
<evidence type="ECO:0000313" key="8">
    <source>
        <dbReference type="EMBL" id="SVD51112.1"/>
    </source>
</evidence>
<accession>A0A382VX67</accession>
<evidence type="ECO:0000256" key="3">
    <source>
        <dbReference type="ARBA" id="ARBA00022692"/>
    </source>
</evidence>
<evidence type="ECO:0000256" key="5">
    <source>
        <dbReference type="ARBA" id="ARBA00022989"/>
    </source>
</evidence>
<keyword evidence="2" id="KW-1003">Cell membrane</keyword>
<keyword evidence="3 7" id="KW-0812">Transmembrane</keyword>
<reference evidence="8" key="1">
    <citation type="submission" date="2018-05" db="EMBL/GenBank/DDBJ databases">
        <authorList>
            <person name="Lanie J.A."/>
            <person name="Ng W.-L."/>
            <person name="Kazmierczak K.M."/>
            <person name="Andrzejewski T.M."/>
            <person name="Davidsen T.M."/>
            <person name="Wayne K.J."/>
            <person name="Tettelin H."/>
            <person name="Glass J.I."/>
            <person name="Rusch D."/>
            <person name="Podicherti R."/>
            <person name="Tsui H.-C.T."/>
            <person name="Winkler M.E."/>
        </authorList>
    </citation>
    <scope>NUCLEOTIDE SEQUENCE</scope>
</reference>
<proteinExistence type="predicted"/>
<dbReference type="EMBL" id="UINC01155327">
    <property type="protein sequence ID" value="SVD51112.1"/>
    <property type="molecule type" value="Genomic_DNA"/>
</dbReference>
<sequence>MIFQIFIPEININGLEINPDLIIILIAYFGYYYGRLVAIIIGFLLGLIQDLITQYELIGIMAFSKSIIGYILGTMELYHSIWHRNFRLFFIFITYLLHFFIYYFFRFNGTTISAILFFKIILLQTILCFLILFLFDRAIMKNGITR</sequence>
<evidence type="ECO:0000256" key="7">
    <source>
        <dbReference type="SAM" id="Phobius"/>
    </source>
</evidence>
<evidence type="ECO:0008006" key="9">
    <source>
        <dbReference type="Google" id="ProtNLM"/>
    </source>
</evidence>
<protein>
    <recommendedName>
        <fullName evidence="9">Rod shape-determining protein MreD</fullName>
    </recommendedName>
</protein>
<dbReference type="GO" id="GO:0008360">
    <property type="term" value="P:regulation of cell shape"/>
    <property type="evidence" value="ECO:0007669"/>
    <property type="project" value="UniProtKB-KW"/>
</dbReference>
<keyword evidence="5 7" id="KW-1133">Transmembrane helix</keyword>
<gene>
    <name evidence="8" type="ORF">METZ01_LOCUS403966</name>
</gene>
<dbReference type="AlphaFoldDB" id="A0A382VX67"/>
<organism evidence="8">
    <name type="scientific">marine metagenome</name>
    <dbReference type="NCBI Taxonomy" id="408172"/>
    <lineage>
        <taxon>unclassified sequences</taxon>
        <taxon>metagenomes</taxon>
        <taxon>ecological metagenomes</taxon>
    </lineage>
</organism>
<evidence type="ECO:0000256" key="4">
    <source>
        <dbReference type="ARBA" id="ARBA00022960"/>
    </source>
</evidence>
<feature type="transmembrane region" description="Helical" evidence="7">
    <location>
        <begin position="21"/>
        <end position="48"/>
    </location>
</feature>
<name>A0A382VX67_9ZZZZ</name>
<feature type="transmembrane region" description="Helical" evidence="7">
    <location>
        <begin position="54"/>
        <end position="73"/>
    </location>
</feature>
<evidence type="ECO:0000256" key="6">
    <source>
        <dbReference type="ARBA" id="ARBA00023136"/>
    </source>
</evidence>
<keyword evidence="6 7" id="KW-0472">Membrane</keyword>
<dbReference type="GO" id="GO:0005886">
    <property type="term" value="C:plasma membrane"/>
    <property type="evidence" value="ECO:0007669"/>
    <property type="project" value="UniProtKB-SubCell"/>
</dbReference>
<comment type="subcellular location">
    <subcellularLocation>
        <location evidence="1">Cell membrane</location>
        <topology evidence="1">Multi-pass membrane protein</topology>
    </subcellularLocation>
</comment>
<dbReference type="NCBIfam" id="TIGR03426">
    <property type="entry name" value="shape_MreD"/>
    <property type="match status" value="1"/>
</dbReference>
<dbReference type="InterPro" id="IPR007227">
    <property type="entry name" value="Cell_shape_determining_MreD"/>
</dbReference>
<evidence type="ECO:0000256" key="1">
    <source>
        <dbReference type="ARBA" id="ARBA00004651"/>
    </source>
</evidence>
<feature type="transmembrane region" description="Helical" evidence="7">
    <location>
        <begin position="111"/>
        <end position="135"/>
    </location>
</feature>